<name>A0A7S4HKF7_9STRA</name>
<evidence type="ECO:0000256" key="1">
    <source>
        <dbReference type="SAM" id="MobiDB-lite"/>
    </source>
</evidence>
<evidence type="ECO:0000313" key="3">
    <source>
        <dbReference type="EMBL" id="CAE2202002.1"/>
    </source>
</evidence>
<feature type="region of interest" description="Disordered" evidence="1">
    <location>
        <begin position="81"/>
        <end position="204"/>
    </location>
</feature>
<feature type="compositionally biased region" description="Polar residues" evidence="1">
    <location>
        <begin position="87"/>
        <end position="102"/>
    </location>
</feature>
<gene>
    <name evidence="3" type="ORF">OAUR00152_LOCUS1102</name>
</gene>
<reference evidence="3" key="1">
    <citation type="submission" date="2021-01" db="EMBL/GenBank/DDBJ databases">
        <authorList>
            <person name="Corre E."/>
            <person name="Pelletier E."/>
            <person name="Niang G."/>
            <person name="Scheremetjew M."/>
            <person name="Finn R."/>
            <person name="Kale V."/>
            <person name="Holt S."/>
            <person name="Cochrane G."/>
            <person name="Meng A."/>
            <person name="Brown T."/>
            <person name="Cohen L."/>
        </authorList>
    </citation>
    <scope>NUCLEOTIDE SEQUENCE</scope>
    <source>
        <strain evidence="3">Isolate 1302-5</strain>
    </source>
</reference>
<feature type="domain" description="DUF6824" evidence="2">
    <location>
        <begin position="212"/>
        <end position="295"/>
    </location>
</feature>
<organism evidence="3">
    <name type="scientific">Odontella aurita</name>
    <dbReference type="NCBI Taxonomy" id="265563"/>
    <lineage>
        <taxon>Eukaryota</taxon>
        <taxon>Sar</taxon>
        <taxon>Stramenopiles</taxon>
        <taxon>Ochrophyta</taxon>
        <taxon>Bacillariophyta</taxon>
        <taxon>Mediophyceae</taxon>
        <taxon>Biddulphiophycidae</taxon>
        <taxon>Eupodiscales</taxon>
        <taxon>Odontellaceae</taxon>
        <taxon>Odontella</taxon>
    </lineage>
</organism>
<proteinExistence type="predicted"/>
<protein>
    <recommendedName>
        <fullName evidence="2">DUF6824 domain-containing protein</fullName>
    </recommendedName>
</protein>
<evidence type="ECO:0000259" key="2">
    <source>
        <dbReference type="Pfam" id="PF20710"/>
    </source>
</evidence>
<dbReference type="AlphaFoldDB" id="A0A7S4HKF7"/>
<accession>A0A7S4HKF7</accession>
<dbReference type="Pfam" id="PF20710">
    <property type="entry name" value="DUF6824"/>
    <property type="match status" value="1"/>
</dbReference>
<feature type="compositionally biased region" description="Polar residues" evidence="1">
    <location>
        <begin position="130"/>
        <end position="151"/>
    </location>
</feature>
<sequence length="296" mass="33492">MNRDSPIQESDALQILDDIDHIKSCDFSPDSFSDMLKSVEWQLTGTVESTRGRTISNDAVQSYVGWAVDDAVEEYLSPMDKQALPQIPQQPETAMAMYSNSDKPFDPSEEMIPQKPHKSPFPSETRRLQWLSTDSAKGPASPSSISGTQSVTPPPTDDEREDPSETMKLHILSQETRHLAQSKPPTQCASVPPRKKEIARPLSRSAAFKDEDVLLGRGGLTNHHLGNKRYREEVERLKPQYRQETSKKQKTEIRNRLVDIVRGYGGRFMKYSQKDGWEEAPIIQARKKASQALREK</sequence>
<dbReference type="EMBL" id="HBKQ01001610">
    <property type="protein sequence ID" value="CAE2202002.1"/>
    <property type="molecule type" value="Transcribed_RNA"/>
</dbReference>
<dbReference type="InterPro" id="IPR049227">
    <property type="entry name" value="DUF6824"/>
</dbReference>